<dbReference type="PANTHER" id="PTHR42928">
    <property type="entry name" value="TRICARBOXYLATE-BINDING PROTEIN"/>
    <property type="match status" value="1"/>
</dbReference>
<evidence type="ECO:0000256" key="1">
    <source>
        <dbReference type="ARBA" id="ARBA00006987"/>
    </source>
</evidence>
<gene>
    <name evidence="3" type="ORF">ABIC99_001717</name>
    <name evidence="4" type="ORF">EWH46_01475</name>
</gene>
<dbReference type="Gene3D" id="3.40.190.150">
    <property type="entry name" value="Bordetella uptake gene, domain 1"/>
    <property type="match status" value="1"/>
</dbReference>
<dbReference type="KEGG" id="snn:EWH46_01475"/>
<evidence type="ECO:0000256" key="2">
    <source>
        <dbReference type="SAM" id="SignalP"/>
    </source>
</evidence>
<dbReference type="InterPro" id="IPR006311">
    <property type="entry name" value="TAT_signal"/>
</dbReference>
<dbReference type="PIRSF" id="PIRSF017082">
    <property type="entry name" value="YflP"/>
    <property type="match status" value="1"/>
</dbReference>
<reference evidence="4 5" key="1">
    <citation type="submission" date="2019-02" db="EMBL/GenBank/DDBJ databases">
        <title>Complete Genome Sequence and Methylome Analysis of Sphaerotilus natans subsp. sulfidivorans D-507.</title>
        <authorList>
            <person name="Fomenkov A."/>
            <person name="Gridneva E."/>
            <person name="Smolyakov D."/>
            <person name="Dubinina G."/>
            <person name="Vincze T."/>
            <person name="Grabovich M."/>
            <person name="Roberts R.J."/>
        </authorList>
    </citation>
    <scope>NUCLEOTIDE SEQUENCE [LARGE SCALE GENOMIC DNA]</scope>
    <source>
        <strain evidence="4 5">D-507</strain>
    </source>
</reference>
<evidence type="ECO:0000313" key="6">
    <source>
        <dbReference type="Proteomes" id="UP001549111"/>
    </source>
</evidence>
<keyword evidence="2" id="KW-0732">Signal</keyword>
<dbReference type="Proteomes" id="UP001549111">
    <property type="component" value="Unassembled WGS sequence"/>
</dbReference>
<dbReference type="SUPFAM" id="SSF53850">
    <property type="entry name" value="Periplasmic binding protein-like II"/>
    <property type="match status" value="1"/>
</dbReference>
<dbReference type="AlphaFoldDB" id="A0A5C1PYA0"/>
<protein>
    <submittedName>
        <fullName evidence="4">Tripartite tricarboxylate transporter substrate binding protein</fullName>
    </submittedName>
    <submittedName>
        <fullName evidence="3">Tripartite-type tricarboxylate transporter receptor subunit TctC</fullName>
    </submittedName>
</protein>
<dbReference type="CDD" id="cd13578">
    <property type="entry name" value="PBP2_Bug27"/>
    <property type="match status" value="1"/>
</dbReference>
<dbReference type="EMBL" id="JBEPLS010000005">
    <property type="protein sequence ID" value="MET3603904.1"/>
    <property type="molecule type" value="Genomic_DNA"/>
</dbReference>
<dbReference type="RefSeq" id="WP_149502343.1">
    <property type="nucleotide sequence ID" value="NZ_CP035708.1"/>
</dbReference>
<reference evidence="3 6" key="2">
    <citation type="submission" date="2024-06" db="EMBL/GenBank/DDBJ databases">
        <title>Genomic Encyclopedia of Type Strains, Phase IV (KMG-IV): sequencing the most valuable type-strain genomes for metagenomic binning, comparative biology and taxonomic classification.</title>
        <authorList>
            <person name="Goeker M."/>
        </authorList>
    </citation>
    <scope>NUCLEOTIDE SEQUENCE [LARGE SCALE GENOMIC DNA]</scope>
    <source>
        <strain evidence="3 6">D-501</strain>
    </source>
</reference>
<dbReference type="Pfam" id="PF03401">
    <property type="entry name" value="TctC"/>
    <property type="match status" value="1"/>
</dbReference>
<sequence>MPPFTVSRRPVLMLCAAAAAAAVALPLPAWAQAAWPGRPITLVVPFPAGGGTDAFARPLSAQLTKQLGHQVIIDNKGGAGGNLGAGVAAKAAPDGTTWFMGGVHHTIAPSIYPKLDYSLAGDFVPVALVASVPQVIVVNPQKVPVKDLKELLAFIRSKPGRLTYGSAGNGSSHHLAGELFKMQTGTFITHIPYRGAGPALQDLMGGQVDMMFDGLGSSATHVKGGRLRAIAVAGDRRAPGFPDIPTAAEAGVPTYKVATWYGLWAPKGTPREVVERMGAELKTALASPELKAAWNNLGAETPTLAGKDFGDFVTAETRRWAEVIRAGNIKAD</sequence>
<dbReference type="EMBL" id="CP035708">
    <property type="protein sequence ID" value="QEM99575.1"/>
    <property type="molecule type" value="Genomic_DNA"/>
</dbReference>
<feature type="signal peptide" evidence="2">
    <location>
        <begin position="1"/>
        <end position="31"/>
    </location>
</feature>
<dbReference type="InterPro" id="IPR005064">
    <property type="entry name" value="BUG"/>
</dbReference>
<dbReference type="InterPro" id="IPR042100">
    <property type="entry name" value="Bug_dom1"/>
</dbReference>
<dbReference type="Gene3D" id="3.40.190.10">
    <property type="entry name" value="Periplasmic binding protein-like II"/>
    <property type="match status" value="1"/>
</dbReference>
<organism evidence="4 5">
    <name type="scientific">Sphaerotilus sulfidivorans</name>
    <dbReference type="NCBI Taxonomy" id="639200"/>
    <lineage>
        <taxon>Bacteria</taxon>
        <taxon>Pseudomonadati</taxon>
        <taxon>Pseudomonadota</taxon>
        <taxon>Betaproteobacteria</taxon>
        <taxon>Burkholderiales</taxon>
        <taxon>Sphaerotilaceae</taxon>
        <taxon>Sphaerotilus</taxon>
    </lineage>
</organism>
<evidence type="ECO:0000313" key="3">
    <source>
        <dbReference type="EMBL" id="MET3603904.1"/>
    </source>
</evidence>
<feature type="chain" id="PRO_5044618720" evidence="2">
    <location>
        <begin position="32"/>
        <end position="332"/>
    </location>
</feature>
<accession>A0A5C1PYA0</accession>
<evidence type="ECO:0000313" key="5">
    <source>
        <dbReference type="Proteomes" id="UP000323522"/>
    </source>
</evidence>
<dbReference type="Proteomes" id="UP000323522">
    <property type="component" value="Chromosome"/>
</dbReference>
<evidence type="ECO:0000313" key="4">
    <source>
        <dbReference type="EMBL" id="QEM99575.1"/>
    </source>
</evidence>
<comment type="similarity">
    <text evidence="1">Belongs to the UPF0065 (bug) family.</text>
</comment>
<keyword evidence="3" id="KW-0675">Receptor</keyword>
<name>A0A5C1PYA0_9BURK</name>
<dbReference type="OrthoDB" id="8678477at2"/>
<keyword evidence="6" id="KW-1185">Reference proteome</keyword>
<proteinExistence type="inferred from homology"/>
<dbReference type="PROSITE" id="PS51318">
    <property type="entry name" value="TAT"/>
    <property type="match status" value="1"/>
</dbReference>
<dbReference type="PANTHER" id="PTHR42928:SF5">
    <property type="entry name" value="BLR1237 PROTEIN"/>
    <property type="match status" value="1"/>
</dbReference>